<evidence type="ECO:0000313" key="4">
    <source>
        <dbReference type="EMBL" id="OGK53128.1"/>
    </source>
</evidence>
<evidence type="ECO:0000256" key="2">
    <source>
        <dbReference type="SAM" id="MobiDB-lite"/>
    </source>
</evidence>
<dbReference type="EMBL" id="MGAV01000024">
    <property type="protein sequence ID" value="OGK53128.1"/>
    <property type="molecule type" value="Genomic_DNA"/>
</dbReference>
<feature type="compositionally biased region" description="Polar residues" evidence="2">
    <location>
        <begin position="23"/>
        <end position="39"/>
    </location>
</feature>
<dbReference type="Pfam" id="PF18904">
    <property type="entry name" value="DUF5660"/>
    <property type="match status" value="1"/>
</dbReference>
<evidence type="ECO:0000313" key="5">
    <source>
        <dbReference type="Proteomes" id="UP000177418"/>
    </source>
</evidence>
<dbReference type="InterPro" id="IPR043719">
    <property type="entry name" value="DUF5660"/>
</dbReference>
<feature type="compositionally biased region" description="Basic and acidic residues" evidence="2">
    <location>
        <begin position="9"/>
        <end position="20"/>
    </location>
</feature>
<name>A0A1F7JBX2_9BACT</name>
<protein>
    <recommendedName>
        <fullName evidence="3">DUF5660 domain-containing protein</fullName>
    </recommendedName>
</protein>
<dbReference type="Proteomes" id="UP000177418">
    <property type="component" value="Unassembled WGS sequence"/>
</dbReference>
<sequence length="174" mass="20113">MKTMGKWQDPNKKNDIEKLPSWRGSSAESKTNQISNEKPVSRFSQRLEFTIFSHQKYQENELIPREIESLKDEIRAEIKALKLSQKQLVTQAEEIENAAFQTISEKGGIYHIHFLEILLSLIRDLRAKATEAKTWLSAMQTKKKKRGSLFAVLSKKKGTQYSLSQELQNTRSVM</sequence>
<accession>A0A1F7JBX2</accession>
<evidence type="ECO:0000259" key="3">
    <source>
        <dbReference type="Pfam" id="PF18904"/>
    </source>
</evidence>
<proteinExistence type="predicted"/>
<gene>
    <name evidence="4" type="ORF">A3H78_01970</name>
</gene>
<feature type="domain" description="DUF5660" evidence="3">
    <location>
        <begin position="66"/>
        <end position="173"/>
    </location>
</feature>
<feature type="coiled-coil region" evidence="1">
    <location>
        <begin position="67"/>
        <end position="98"/>
    </location>
</feature>
<dbReference type="AlphaFoldDB" id="A0A1F7JBX2"/>
<feature type="region of interest" description="Disordered" evidence="2">
    <location>
        <begin position="1"/>
        <end position="39"/>
    </location>
</feature>
<evidence type="ECO:0000256" key="1">
    <source>
        <dbReference type="SAM" id="Coils"/>
    </source>
</evidence>
<reference evidence="4 5" key="1">
    <citation type="journal article" date="2016" name="Nat. Commun.">
        <title>Thousands of microbial genomes shed light on interconnected biogeochemical processes in an aquifer system.</title>
        <authorList>
            <person name="Anantharaman K."/>
            <person name="Brown C.T."/>
            <person name="Hug L.A."/>
            <person name="Sharon I."/>
            <person name="Castelle C.J."/>
            <person name="Probst A.J."/>
            <person name="Thomas B.C."/>
            <person name="Singh A."/>
            <person name="Wilkins M.J."/>
            <person name="Karaoz U."/>
            <person name="Brodie E.L."/>
            <person name="Williams K.H."/>
            <person name="Hubbard S.S."/>
            <person name="Banfield J.F."/>
        </authorList>
    </citation>
    <scope>NUCLEOTIDE SEQUENCE [LARGE SCALE GENOMIC DNA]</scope>
</reference>
<comment type="caution">
    <text evidence="4">The sequence shown here is derived from an EMBL/GenBank/DDBJ whole genome shotgun (WGS) entry which is preliminary data.</text>
</comment>
<organism evidence="4 5">
    <name type="scientific">Candidatus Roizmanbacteria bacterium RIFCSPLOWO2_02_FULL_36_11</name>
    <dbReference type="NCBI Taxonomy" id="1802071"/>
    <lineage>
        <taxon>Bacteria</taxon>
        <taxon>Candidatus Roizmaniibacteriota</taxon>
    </lineage>
</organism>
<keyword evidence="1" id="KW-0175">Coiled coil</keyword>